<evidence type="ECO:0000313" key="4">
    <source>
        <dbReference type="EMBL" id="KAK6325801.1"/>
    </source>
</evidence>
<dbReference type="InterPro" id="IPR050914">
    <property type="entry name" value="snRNP_SmB/NAA38-like"/>
</dbReference>
<dbReference type="EMBL" id="JAGTTL010000003">
    <property type="protein sequence ID" value="KAK6325801.1"/>
    <property type="molecule type" value="Genomic_DNA"/>
</dbReference>
<dbReference type="InterPro" id="IPR034110">
    <property type="entry name" value="LSMD1_Sm"/>
</dbReference>
<accession>A0AAN8NEH7</accession>
<dbReference type="InterPro" id="IPR010920">
    <property type="entry name" value="LSM_dom_sf"/>
</dbReference>
<evidence type="ECO:0000256" key="2">
    <source>
        <dbReference type="SAM" id="MobiDB-lite"/>
    </source>
</evidence>
<comment type="similarity">
    <text evidence="1">Belongs to the snRNP Sm proteins family.</text>
</comment>
<dbReference type="PROSITE" id="PS52002">
    <property type="entry name" value="SM"/>
    <property type="match status" value="1"/>
</dbReference>
<comment type="caution">
    <text evidence="4">The sequence shown here is derived from an EMBL/GenBank/DDBJ whole genome shotgun (WGS) entry which is preliminary data.</text>
</comment>
<evidence type="ECO:0000313" key="5">
    <source>
        <dbReference type="Proteomes" id="UP001356427"/>
    </source>
</evidence>
<dbReference type="SUPFAM" id="SSF50182">
    <property type="entry name" value="Sm-like ribonucleoproteins"/>
    <property type="match status" value="1"/>
</dbReference>
<protein>
    <recommendedName>
        <fullName evidence="3">Sm domain-containing protein</fullName>
    </recommendedName>
</protein>
<feature type="domain" description="Sm" evidence="3">
    <location>
        <begin position="1"/>
        <end position="62"/>
    </location>
</feature>
<evidence type="ECO:0000259" key="3">
    <source>
        <dbReference type="PROSITE" id="PS52002"/>
    </source>
</evidence>
<reference evidence="4 5" key="1">
    <citation type="submission" date="2021-04" db="EMBL/GenBank/DDBJ databases">
        <authorList>
            <person name="De Guttry C."/>
            <person name="Zahm M."/>
            <person name="Klopp C."/>
            <person name="Cabau C."/>
            <person name="Louis A."/>
            <person name="Berthelot C."/>
            <person name="Parey E."/>
            <person name="Roest Crollius H."/>
            <person name="Montfort J."/>
            <person name="Robinson-Rechavi M."/>
            <person name="Bucao C."/>
            <person name="Bouchez O."/>
            <person name="Gislard M."/>
            <person name="Lluch J."/>
            <person name="Milhes M."/>
            <person name="Lampietro C."/>
            <person name="Lopez Roques C."/>
            <person name="Donnadieu C."/>
            <person name="Braasch I."/>
            <person name="Desvignes T."/>
            <person name="Postlethwait J."/>
            <person name="Bobe J."/>
            <person name="Wedekind C."/>
            <person name="Guiguen Y."/>
        </authorList>
    </citation>
    <scope>NUCLEOTIDE SEQUENCE [LARGE SCALE GENOMIC DNA]</scope>
    <source>
        <strain evidence="4">Cs_M1</strain>
        <tissue evidence="4">Blood</tissue>
    </source>
</reference>
<dbReference type="Proteomes" id="UP001356427">
    <property type="component" value="Unassembled WGS sequence"/>
</dbReference>
<dbReference type="FunFam" id="2.30.30.100:FF:000028">
    <property type="entry name" value="N-alpha-acetyltransferase 38, NatC auxiliary subunit"/>
    <property type="match status" value="1"/>
</dbReference>
<feature type="region of interest" description="Disordered" evidence="2">
    <location>
        <begin position="94"/>
        <end position="116"/>
    </location>
</feature>
<keyword evidence="5" id="KW-1185">Reference proteome</keyword>
<proteinExistence type="inferred from homology"/>
<dbReference type="CDD" id="cd06168">
    <property type="entry name" value="LSMD1"/>
    <property type="match status" value="1"/>
</dbReference>
<evidence type="ECO:0000256" key="1">
    <source>
        <dbReference type="ARBA" id="ARBA00006850"/>
    </source>
</evidence>
<dbReference type="GO" id="GO:0003723">
    <property type="term" value="F:RNA binding"/>
    <property type="evidence" value="ECO:0007669"/>
    <property type="project" value="InterPro"/>
</dbReference>
<dbReference type="GO" id="GO:0031417">
    <property type="term" value="C:NatC complex"/>
    <property type="evidence" value="ECO:0007669"/>
    <property type="project" value="InterPro"/>
</dbReference>
<dbReference type="Pfam" id="PF01423">
    <property type="entry name" value="LSM"/>
    <property type="match status" value="1"/>
</dbReference>
<gene>
    <name evidence="4" type="ORF">J4Q44_G00051430</name>
</gene>
<dbReference type="Gene3D" id="2.30.30.100">
    <property type="match status" value="1"/>
</dbReference>
<dbReference type="PANTHER" id="PTHR10701">
    <property type="entry name" value="SMALL NUCLEAR RIBONUCLEOPROTEIN-ASSOCIATED PROTEIN B AND N"/>
    <property type="match status" value="1"/>
</dbReference>
<dbReference type="InterPro" id="IPR047575">
    <property type="entry name" value="Sm"/>
</dbReference>
<dbReference type="InterPro" id="IPR001163">
    <property type="entry name" value="Sm_dom_euk/arc"/>
</dbReference>
<sequence length="195" mass="20978">MTDGRTLVGLFLCTDRDCNVILGSAQEFLKSSDSFSQGEPRVLGLAMIPGHHVVSIEVESDSLADTQGFGGPATEEQDQLAQSWRRLASILASQEEATGEPTAPSAPESWTTVGESRKCSIKRKQMSPVSPLIRMEATEESPPWGGIVSVVLQAGSLRRKARETRAAQRRLCFPCQAGALPTAAVSHPAVFQHPH</sequence>
<dbReference type="AlphaFoldDB" id="A0AAN8NEH7"/>
<dbReference type="SMART" id="SM00651">
    <property type="entry name" value="Sm"/>
    <property type="match status" value="1"/>
</dbReference>
<organism evidence="4 5">
    <name type="scientific">Coregonus suidteri</name>
    <dbReference type="NCBI Taxonomy" id="861788"/>
    <lineage>
        <taxon>Eukaryota</taxon>
        <taxon>Metazoa</taxon>
        <taxon>Chordata</taxon>
        <taxon>Craniata</taxon>
        <taxon>Vertebrata</taxon>
        <taxon>Euteleostomi</taxon>
        <taxon>Actinopterygii</taxon>
        <taxon>Neopterygii</taxon>
        <taxon>Teleostei</taxon>
        <taxon>Protacanthopterygii</taxon>
        <taxon>Salmoniformes</taxon>
        <taxon>Salmonidae</taxon>
        <taxon>Coregoninae</taxon>
        <taxon>Coregonus</taxon>
    </lineage>
</organism>
<dbReference type="PANTHER" id="PTHR10701:SF5">
    <property type="entry name" value="N-ALPHA-ACETYLTRANSFERASE 38, NATC AUXILIARY SUBUNIT"/>
    <property type="match status" value="1"/>
</dbReference>
<name>A0AAN8NEH7_9TELE</name>